<sequence length="386" mass="41014">MWPKLVIFACWVSYFVCALASSVSLPSGKHSNKIQPKVFIIGMFSSEGNIWHGISEFDVLAQNITVPGFSPLFQQAHCTADGSICQLVTGEGEINAAVTISALSASALFDLRTTYFLIAGIAGINPALGTVGGVTFARFAVQVGLQYEFDAREIPANFSTGYVPQGSKAPGQYPATLYGTEVFEVNDNLRQLAISFARNATLYDDANAQAYRALYANHSGWTAATQPPSIVGCDTVTSDQFFSGALLADAMSNYTSLVTNGTATYCTTQQEDNATLEALTRAALFGLVDFARIIVMRTGSNFDRPYDGQTPQEHLFSSSPGFLASIRNLHVAGAPVVLGIVEGWEKTFKRGVKPSNYVGDILGTLGGVPDFGPGSKFGGQSANATA</sequence>
<comment type="caution">
    <text evidence="1">The sequence shown here is derived from an EMBL/GenBank/DDBJ whole genome shotgun (WGS) entry which is preliminary data.</text>
</comment>
<dbReference type="Proteomes" id="UP001055072">
    <property type="component" value="Unassembled WGS sequence"/>
</dbReference>
<name>A0ACB8U1E1_9APHY</name>
<keyword evidence="2" id="KW-1185">Reference proteome</keyword>
<protein>
    <submittedName>
        <fullName evidence="1">Purine nucleoside permease</fullName>
    </submittedName>
</protein>
<proteinExistence type="predicted"/>
<reference evidence="1" key="1">
    <citation type="journal article" date="2021" name="Environ. Microbiol.">
        <title>Gene family expansions and transcriptome signatures uncover fungal adaptations to wood decay.</title>
        <authorList>
            <person name="Hage H."/>
            <person name="Miyauchi S."/>
            <person name="Viragh M."/>
            <person name="Drula E."/>
            <person name="Min B."/>
            <person name="Chaduli D."/>
            <person name="Navarro D."/>
            <person name="Favel A."/>
            <person name="Norest M."/>
            <person name="Lesage-Meessen L."/>
            <person name="Balint B."/>
            <person name="Merenyi Z."/>
            <person name="de Eugenio L."/>
            <person name="Morin E."/>
            <person name="Martinez A.T."/>
            <person name="Baldrian P."/>
            <person name="Stursova M."/>
            <person name="Martinez M.J."/>
            <person name="Novotny C."/>
            <person name="Magnuson J.K."/>
            <person name="Spatafora J.W."/>
            <person name="Maurice S."/>
            <person name="Pangilinan J."/>
            <person name="Andreopoulos W."/>
            <person name="LaButti K."/>
            <person name="Hundley H."/>
            <person name="Na H."/>
            <person name="Kuo A."/>
            <person name="Barry K."/>
            <person name="Lipzen A."/>
            <person name="Henrissat B."/>
            <person name="Riley R."/>
            <person name="Ahrendt S."/>
            <person name="Nagy L.G."/>
            <person name="Grigoriev I.V."/>
            <person name="Martin F."/>
            <person name="Rosso M.N."/>
        </authorList>
    </citation>
    <scope>NUCLEOTIDE SEQUENCE</scope>
    <source>
        <strain evidence="1">CBS 384.51</strain>
    </source>
</reference>
<gene>
    <name evidence="1" type="ORF">BDY19DRAFT_994541</name>
</gene>
<organism evidence="1 2">
    <name type="scientific">Irpex rosettiformis</name>
    <dbReference type="NCBI Taxonomy" id="378272"/>
    <lineage>
        <taxon>Eukaryota</taxon>
        <taxon>Fungi</taxon>
        <taxon>Dikarya</taxon>
        <taxon>Basidiomycota</taxon>
        <taxon>Agaricomycotina</taxon>
        <taxon>Agaricomycetes</taxon>
        <taxon>Polyporales</taxon>
        <taxon>Irpicaceae</taxon>
        <taxon>Irpex</taxon>
    </lineage>
</organism>
<accession>A0ACB8U1E1</accession>
<dbReference type="EMBL" id="MU274915">
    <property type="protein sequence ID" value="KAI0088137.1"/>
    <property type="molecule type" value="Genomic_DNA"/>
</dbReference>
<evidence type="ECO:0000313" key="2">
    <source>
        <dbReference type="Proteomes" id="UP001055072"/>
    </source>
</evidence>
<evidence type="ECO:0000313" key="1">
    <source>
        <dbReference type="EMBL" id="KAI0088137.1"/>
    </source>
</evidence>